<feature type="non-terminal residue" evidence="2">
    <location>
        <position position="1"/>
    </location>
</feature>
<organism evidence="2">
    <name type="scientific">uncultured Gemmatimonadaceae bacterium</name>
    <dbReference type="NCBI Taxonomy" id="246130"/>
    <lineage>
        <taxon>Bacteria</taxon>
        <taxon>Pseudomonadati</taxon>
        <taxon>Gemmatimonadota</taxon>
        <taxon>Gemmatimonadia</taxon>
        <taxon>Gemmatimonadales</taxon>
        <taxon>Gemmatimonadaceae</taxon>
        <taxon>environmental samples</taxon>
    </lineage>
</organism>
<feature type="region of interest" description="Disordered" evidence="1">
    <location>
        <begin position="1"/>
        <end position="114"/>
    </location>
</feature>
<feature type="compositionally biased region" description="Basic and acidic residues" evidence="1">
    <location>
        <begin position="44"/>
        <end position="57"/>
    </location>
</feature>
<feature type="non-terminal residue" evidence="2">
    <location>
        <position position="221"/>
    </location>
</feature>
<sequence>EPARQGAVLRDPEEQDPGPRRVRHAPHPRRHAHHRVHRRARHAGRGEPPLRGRRDGAPPHVPLRGGRRPGDRRRGGGQRVALHQPLVCAQLPGGERGRAHLRRGPHDDRAGHRAAVRLRVRAHPGQRQPGERGALRLSVRCAELPRLDPRAAAQDTRAPEDRGEAGNGATDEATGGEEGAAEAERGGGAGEGEACGREVGGQVGQVRQVGQAGPRPVGPAV</sequence>
<name>A0A6J4LPM6_9BACT</name>
<proteinExistence type="predicted"/>
<dbReference type="AlphaFoldDB" id="A0A6J4LPM6"/>
<evidence type="ECO:0000256" key="1">
    <source>
        <dbReference type="SAM" id="MobiDB-lite"/>
    </source>
</evidence>
<feature type="compositionally biased region" description="Basic residues" evidence="1">
    <location>
        <begin position="20"/>
        <end position="43"/>
    </location>
</feature>
<evidence type="ECO:0000313" key="2">
    <source>
        <dbReference type="EMBL" id="CAA9338560.1"/>
    </source>
</evidence>
<dbReference type="EMBL" id="CADCTU010000627">
    <property type="protein sequence ID" value="CAA9338560.1"/>
    <property type="molecule type" value="Genomic_DNA"/>
</dbReference>
<reference evidence="2" key="1">
    <citation type="submission" date="2020-02" db="EMBL/GenBank/DDBJ databases">
        <authorList>
            <person name="Meier V. D."/>
        </authorList>
    </citation>
    <scope>NUCLEOTIDE SEQUENCE</scope>
    <source>
        <strain evidence="2">AVDCRST_MAG11</strain>
    </source>
</reference>
<protein>
    <submittedName>
        <fullName evidence="2">SET domain protein</fullName>
    </submittedName>
</protein>
<gene>
    <name evidence="2" type="ORF">AVDCRST_MAG11-2863</name>
</gene>
<feature type="compositionally biased region" description="Gly residues" evidence="1">
    <location>
        <begin position="186"/>
        <end position="203"/>
    </location>
</feature>
<feature type="region of interest" description="Disordered" evidence="1">
    <location>
        <begin position="145"/>
        <end position="221"/>
    </location>
</feature>
<accession>A0A6J4LPM6</accession>